<gene>
    <name evidence="10" type="ORF">TKK_005492</name>
</gene>
<dbReference type="EMBL" id="JBJJXI010000046">
    <property type="protein sequence ID" value="KAL3401361.1"/>
    <property type="molecule type" value="Genomic_DNA"/>
</dbReference>
<evidence type="ECO:0000256" key="2">
    <source>
        <dbReference type="ARBA" id="ARBA00022606"/>
    </source>
</evidence>
<evidence type="ECO:0000313" key="11">
    <source>
        <dbReference type="Proteomes" id="UP001627154"/>
    </source>
</evidence>
<evidence type="ECO:0000256" key="4">
    <source>
        <dbReference type="ARBA" id="ARBA00022725"/>
    </source>
</evidence>
<keyword evidence="4" id="KW-0552">Olfaction</keyword>
<evidence type="ECO:0000256" key="7">
    <source>
        <dbReference type="ARBA" id="ARBA00023170"/>
    </source>
</evidence>
<evidence type="ECO:0000313" key="10">
    <source>
        <dbReference type="EMBL" id="KAL3401361.1"/>
    </source>
</evidence>
<name>A0ABD2X7J1_9HYME</name>
<dbReference type="GO" id="GO:0007165">
    <property type="term" value="P:signal transduction"/>
    <property type="evidence" value="ECO:0007669"/>
    <property type="project" value="UniProtKB-KW"/>
</dbReference>
<keyword evidence="11" id="KW-1185">Reference proteome</keyword>
<accession>A0ABD2X7J1</accession>
<dbReference type="Pfam" id="PF02949">
    <property type="entry name" value="7tm_6"/>
    <property type="match status" value="1"/>
</dbReference>
<feature type="region of interest" description="Disordered" evidence="9">
    <location>
        <begin position="287"/>
        <end position="306"/>
    </location>
</feature>
<keyword evidence="7" id="KW-0675">Receptor</keyword>
<keyword evidence="3" id="KW-0812">Transmembrane</keyword>
<evidence type="ECO:0000256" key="3">
    <source>
        <dbReference type="ARBA" id="ARBA00022692"/>
    </source>
</evidence>
<feature type="region of interest" description="Disordered" evidence="9">
    <location>
        <begin position="215"/>
        <end position="244"/>
    </location>
</feature>
<sequence>MSNAKIDHVKSASMSSTSDFDWAFGLNRWSFRLIGLWLNKEDRIDPGKDWQIICTALMVLTGFVGPELVALHKVLDNFTLIIDNICISAPSLAALVQLLILRNNREAPTDLQVGQSTIFFLYLASTDQILSHPTYINEIQSHSVFSSQYSLFYNYCIVIGSARQNFEGGQVRLAARQTGARARHHAQAGAQRPHLYHDQLRDAVLERTVGRRGHARLRPVLSPDQQRHGSAPEPPVPRAEPVPGQGLRDAVLPGYVDAAHARLAGRLLLLLRVQQLFRRRRFSRERPVRDSRLERQRDRARTGLLSTASPGLRQRSCATHRNSELATAAFQSNWHSLPSYLSRDMVMIMMLLRSKVLFKLSIGKFIYLSLNTYIKIIKTSFGYMSVLLAVYN</sequence>
<comment type="subcellular location">
    <subcellularLocation>
        <location evidence="1">Membrane</location>
        <topology evidence="1">Multi-pass membrane protein</topology>
    </subcellularLocation>
</comment>
<reference evidence="10 11" key="1">
    <citation type="journal article" date="2024" name="bioRxiv">
        <title>A reference genome for Trichogramma kaykai: A tiny desert-dwelling parasitoid wasp with competing sex-ratio distorters.</title>
        <authorList>
            <person name="Culotta J."/>
            <person name="Lindsey A.R."/>
        </authorList>
    </citation>
    <scope>NUCLEOTIDE SEQUENCE [LARGE SCALE GENOMIC DNA]</scope>
    <source>
        <strain evidence="10 11">KSX58</strain>
    </source>
</reference>
<keyword evidence="5" id="KW-1133">Transmembrane helix</keyword>
<dbReference type="InterPro" id="IPR004117">
    <property type="entry name" value="7tm6_olfct_rcpt"/>
</dbReference>
<organism evidence="10 11">
    <name type="scientific">Trichogramma kaykai</name>
    <dbReference type="NCBI Taxonomy" id="54128"/>
    <lineage>
        <taxon>Eukaryota</taxon>
        <taxon>Metazoa</taxon>
        <taxon>Ecdysozoa</taxon>
        <taxon>Arthropoda</taxon>
        <taxon>Hexapoda</taxon>
        <taxon>Insecta</taxon>
        <taxon>Pterygota</taxon>
        <taxon>Neoptera</taxon>
        <taxon>Endopterygota</taxon>
        <taxon>Hymenoptera</taxon>
        <taxon>Apocrita</taxon>
        <taxon>Proctotrupomorpha</taxon>
        <taxon>Chalcidoidea</taxon>
        <taxon>Trichogrammatidae</taxon>
        <taxon>Trichogramma</taxon>
    </lineage>
</organism>
<comment type="caution">
    <text evidence="10">The sequence shown here is derived from an EMBL/GenBank/DDBJ whole genome shotgun (WGS) entry which is preliminary data.</text>
</comment>
<evidence type="ECO:0000256" key="5">
    <source>
        <dbReference type="ARBA" id="ARBA00022989"/>
    </source>
</evidence>
<proteinExistence type="predicted"/>
<protein>
    <submittedName>
        <fullName evidence="10">Uncharacterized protein</fullName>
    </submittedName>
</protein>
<keyword evidence="2" id="KW-0716">Sensory transduction</keyword>
<feature type="compositionally biased region" description="Basic and acidic residues" evidence="9">
    <location>
        <begin position="287"/>
        <end position="301"/>
    </location>
</feature>
<dbReference type="GO" id="GO:0007608">
    <property type="term" value="P:sensory perception of smell"/>
    <property type="evidence" value="ECO:0007669"/>
    <property type="project" value="UniProtKB-KW"/>
</dbReference>
<evidence type="ECO:0000256" key="8">
    <source>
        <dbReference type="ARBA" id="ARBA00023224"/>
    </source>
</evidence>
<keyword evidence="8" id="KW-0807">Transducer</keyword>
<keyword evidence="6" id="KW-0472">Membrane</keyword>
<dbReference type="AlphaFoldDB" id="A0ABD2X7J1"/>
<dbReference type="GO" id="GO:0016020">
    <property type="term" value="C:membrane"/>
    <property type="evidence" value="ECO:0007669"/>
    <property type="project" value="UniProtKB-SubCell"/>
</dbReference>
<dbReference type="Proteomes" id="UP001627154">
    <property type="component" value="Unassembled WGS sequence"/>
</dbReference>
<evidence type="ECO:0000256" key="6">
    <source>
        <dbReference type="ARBA" id="ARBA00023136"/>
    </source>
</evidence>
<evidence type="ECO:0000256" key="9">
    <source>
        <dbReference type="SAM" id="MobiDB-lite"/>
    </source>
</evidence>
<evidence type="ECO:0000256" key="1">
    <source>
        <dbReference type="ARBA" id="ARBA00004141"/>
    </source>
</evidence>